<evidence type="ECO:0000259" key="8">
    <source>
        <dbReference type="PROSITE" id="PS51891"/>
    </source>
</evidence>
<dbReference type="STRING" id="5353.A0A1Q3EGX8"/>
<evidence type="ECO:0000313" key="9">
    <source>
        <dbReference type="EMBL" id="GAW06436.1"/>
    </source>
</evidence>
<dbReference type="InterPro" id="IPR036688">
    <property type="entry name" value="MoeA_C_domain_IV_sf"/>
</dbReference>
<dbReference type="PANTHER" id="PTHR10192">
    <property type="entry name" value="MOLYBDOPTERIN BIOSYNTHESIS PROTEIN"/>
    <property type="match status" value="1"/>
</dbReference>
<dbReference type="Gene3D" id="3.90.105.10">
    <property type="entry name" value="Molybdopterin biosynthesis moea protein, domain 2"/>
    <property type="match status" value="1"/>
</dbReference>
<dbReference type="UniPathway" id="UPA00344"/>
<gene>
    <name evidence="9" type="ORF">LENED_008365</name>
</gene>
<dbReference type="Pfam" id="PF03453">
    <property type="entry name" value="MoeA_N"/>
    <property type="match status" value="1"/>
</dbReference>
<feature type="domain" description="CENP-V/GFA" evidence="8">
    <location>
        <begin position="1"/>
        <end position="118"/>
    </location>
</feature>
<dbReference type="InterPro" id="IPR006913">
    <property type="entry name" value="CENP-V/GFA"/>
</dbReference>
<dbReference type="AlphaFoldDB" id="A0A1Q3EGX8"/>
<dbReference type="GO" id="GO:0005829">
    <property type="term" value="C:cytosol"/>
    <property type="evidence" value="ECO:0007669"/>
    <property type="project" value="TreeGrafter"/>
</dbReference>
<dbReference type="Gene3D" id="2.40.340.10">
    <property type="entry name" value="MoeA, C-terminal, domain IV"/>
    <property type="match status" value="1"/>
</dbReference>
<dbReference type="InterPro" id="IPR005110">
    <property type="entry name" value="MoeA_linker/N"/>
</dbReference>
<dbReference type="PANTHER" id="PTHR10192:SF5">
    <property type="entry name" value="GEPHYRIN"/>
    <property type="match status" value="1"/>
</dbReference>
<dbReference type="Pfam" id="PF04828">
    <property type="entry name" value="GFA"/>
    <property type="match status" value="1"/>
</dbReference>
<dbReference type="GO" id="GO:0046872">
    <property type="term" value="F:metal ion binding"/>
    <property type="evidence" value="ECO:0007669"/>
    <property type="project" value="UniProtKB-KW"/>
</dbReference>
<dbReference type="Proteomes" id="UP000188533">
    <property type="component" value="Unassembled WGS sequence"/>
</dbReference>
<reference evidence="9 10" key="2">
    <citation type="submission" date="2017-02" db="EMBL/GenBank/DDBJ databases">
        <title>A genome survey and senescence transcriptome analysis in Lentinula edodes.</title>
        <authorList>
            <person name="Sakamoto Y."/>
            <person name="Nakade K."/>
            <person name="Sato S."/>
            <person name="Yoshida Y."/>
            <person name="Miyazaki K."/>
            <person name="Natsume S."/>
            <person name="Konno N."/>
        </authorList>
    </citation>
    <scope>NUCLEOTIDE SEQUENCE [LARGE SCALE GENOMIC DNA]</scope>
    <source>
        <strain evidence="9 10">NBRC 111202</strain>
    </source>
</reference>
<comment type="pathway">
    <text evidence="1">Cofactor biosynthesis; molybdopterin biosynthesis.</text>
</comment>
<dbReference type="Gene3D" id="2.170.190.11">
    <property type="entry name" value="Molybdopterin biosynthesis moea protein, domain 3"/>
    <property type="match status" value="1"/>
</dbReference>
<dbReference type="FunFam" id="3.40.980.10:FF:000001">
    <property type="entry name" value="Molybdopterin molybdenumtransferase"/>
    <property type="match status" value="1"/>
</dbReference>
<dbReference type="Gene3D" id="3.90.1590.10">
    <property type="entry name" value="glutathione-dependent formaldehyde- activating enzyme (gfa)"/>
    <property type="match status" value="1"/>
</dbReference>
<keyword evidence="5" id="KW-0479">Metal-binding</keyword>
<accession>A0A1Q3EGX8</accession>
<evidence type="ECO:0000256" key="4">
    <source>
        <dbReference type="ARBA" id="ARBA00008339"/>
    </source>
</evidence>
<sequence length="822" mass="89284">MAPVFVERSPFRWITTQWISCCHCSNCKKYTGTAFSTNVIFPGGALTFMKGENLLSTYKDAAQDSGNAIKRVFCSKCGSPLYNEGGDDAKIVSVFYSALIDFATRDEKNRKPELEFYTKDRLEWRYVAKDRFIVTLMPTVLFFAIHWRYCSRAEFTPTMSNEDPAMKIRVAVLTVSDRGSAANSDPTYDKSGPAIQEMLAAYPAFLCTDHAIVPDDIQTIQDAVRKWVDDEETDWIITTGGTGFGPKDRTPEAVTPLLTRPAPGLVHLLLSSGLRHTPMAALSRPVAGTIARRSSSMNSDRDVSSVSESGHETLIVTLPGSLKAAGMEVGVVKVCMAPWNPNLHTGMGMDTGIMEVIVMTMTMIMEIDVEEDLFTVKALTITIITTEIIGFYRMIHPKLYPHAIEHHHYPPTKTTSVDGYALRASDPAGSYTVLTSSSHPHLLSPTSTEELPEGCIYRINTGGALSRGADTVIMVEDTKLVATYPEAPSSDDTTGGQPGEEWKVETLIPAPPSRFNIRQPGSDVRQGDLVMRKGERITSGGGEIGSLIFIGKKEVKVFKKPIVALMSTGNEIRDILGSISSGNGEGDWKSWDTNRPSLTAALEGMGYEVLDLGIVPDEIDAHVQALQDGLARADIILTTGGTSMGPTDLLKPVIERKLGGEVKFGRVSIKPGKPTTFAIIPVDASNNASGDTSKMFKPLFALPGNPASALVTFNVFVVPALRKLGGWEFSGVGCQLPRVRVELQQSMLLDPRTEFHRVILRSGLEEGWKLKAYSTGGQRSSRVASLSGANGLIILPQKGTGDKDELKNGETAEAIVIGEILN</sequence>
<evidence type="ECO:0000256" key="1">
    <source>
        <dbReference type="ARBA" id="ARBA00005046"/>
    </source>
</evidence>
<dbReference type="SUPFAM" id="SSF63867">
    <property type="entry name" value="MoeA C-terminal domain-like"/>
    <property type="match status" value="1"/>
</dbReference>
<dbReference type="SMART" id="SM00852">
    <property type="entry name" value="MoCF_biosynth"/>
    <property type="match status" value="2"/>
</dbReference>
<dbReference type="InterPro" id="IPR036135">
    <property type="entry name" value="MoeA_linker/N_sf"/>
</dbReference>
<dbReference type="GO" id="GO:0016846">
    <property type="term" value="F:carbon-sulfur lyase activity"/>
    <property type="evidence" value="ECO:0007669"/>
    <property type="project" value="InterPro"/>
</dbReference>
<evidence type="ECO:0000256" key="3">
    <source>
        <dbReference type="ARBA" id="ARBA00007589"/>
    </source>
</evidence>
<dbReference type="GO" id="GO:0006777">
    <property type="term" value="P:Mo-molybdopterin cofactor biosynthetic process"/>
    <property type="evidence" value="ECO:0007669"/>
    <property type="project" value="UniProtKB-KW"/>
</dbReference>
<comment type="similarity">
    <text evidence="4">In the C-terminal section; belongs to the MoeA family.</text>
</comment>
<dbReference type="PROSITE" id="PS51891">
    <property type="entry name" value="CENP_V_GFA"/>
    <property type="match status" value="1"/>
</dbReference>
<dbReference type="SUPFAM" id="SSF53218">
    <property type="entry name" value="Molybdenum cofactor biosynthesis proteins"/>
    <property type="match status" value="2"/>
</dbReference>
<keyword evidence="10" id="KW-1185">Reference proteome</keyword>
<dbReference type="Pfam" id="PF03454">
    <property type="entry name" value="MoeA_C"/>
    <property type="match status" value="1"/>
</dbReference>
<evidence type="ECO:0000256" key="2">
    <source>
        <dbReference type="ARBA" id="ARBA00005495"/>
    </source>
</evidence>
<dbReference type="CDD" id="cd00886">
    <property type="entry name" value="MogA_MoaB"/>
    <property type="match status" value="1"/>
</dbReference>
<dbReference type="Gene3D" id="3.40.980.10">
    <property type="entry name" value="MoaB/Mog-like domain"/>
    <property type="match status" value="2"/>
</dbReference>
<proteinExistence type="inferred from homology"/>
<protein>
    <submittedName>
        <fullName evidence="9">Molybdenum cofactor biosynthesis protein</fullName>
    </submittedName>
</protein>
<dbReference type="SUPFAM" id="SSF51316">
    <property type="entry name" value="Mss4-like"/>
    <property type="match status" value="1"/>
</dbReference>
<organism evidence="9 10">
    <name type="scientific">Lentinula edodes</name>
    <name type="common">Shiitake mushroom</name>
    <name type="synonym">Lentinus edodes</name>
    <dbReference type="NCBI Taxonomy" id="5353"/>
    <lineage>
        <taxon>Eukaryota</taxon>
        <taxon>Fungi</taxon>
        <taxon>Dikarya</taxon>
        <taxon>Basidiomycota</taxon>
        <taxon>Agaricomycotina</taxon>
        <taxon>Agaricomycetes</taxon>
        <taxon>Agaricomycetidae</taxon>
        <taxon>Agaricales</taxon>
        <taxon>Marasmiineae</taxon>
        <taxon>Omphalotaceae</taxon>
        <taxon>Lentinula</taxon>
    </lineage>
</organism>
<dbReference type="GO" id="GO:0061599">
    <property type="term" value="F:molybdopterin molybdotransferase activity"/>
    <property type="evidence" value="ECO:0007669"/>
    <property type="project" value="TreeGrafter"/>
</dbReference>
<dbReference type="InterPro" id="IPR008284">
    <property type="entry name" value="MoCF_biosynth_CS"/>
</dbReference>
<dbReference type="EMBL" id="BDGU01000319">
    <property type="protein sequence ID" value="GAW06436.1"/>
    <property type="molecule type" value="Genomic_DNA"/>
</dbReference>
<dbReference type="Pfam" id="PF00994">
    <property type="entry name" value="MoCF_biosynth"/>
    <property type="match status" value="2"/>
</dbReference>
<dbReference type="PROSITE" id="PS01079">
    <property type="entry name" value="MOCF_BIOSYNTHESIS_2"/>
    <property type="match status" value="1"/>
</dbReference>
<comment type="similarity">
    <text evidence="3">In the N-terminal section; belongs to the MoaB/Mog family.</text>
</comment>
<comment type="similarity">
    <text evidence="2">Belongs to the Gfa family.</text>
</comment>
<dbReference type="InterPro" id="IPR011057">
    <property type="entry name" value="Mss4-like_sf"/>
</dbReference>
<dbReference type="InterPro" id="IPR036425">
    <property type="entry name" value="MoaB/Mog-like_dom_sf"/>
</dbReference>
<dbReference type="CDD" id="cd00887">
    <property type="entry name" value="MoeA"/>
    <property type="match status" value="1"/>
</dbReference>
<dbReference type="InterPro" id="IPR038987">
    <property type="entry name" value="MoeA-like"/>
</dbReference>
<dbReference type="SUPFAM" id="SSF63882">
    <property type="entry name" value="MoeA N-terminal region -like"/>
    <property type="match status" value="1"/>
</dbReference>
<evidence type="ECO:0000256" key="6">
    <source>
        <dbReference type="ARBA" id="ARBA00022833"/>
    </source>
</evidence>
<evidence type="ECO:0000256" key="5">
    <source>
        <dbReference type="ARBA" id="ARBA00022723"/>
    </source>
</evidence>
<evidence type="ECO:0000256" key="7">
    <source>
        <dbReference type="ARBA" id="ARBA00023150"/>
    </source>
</evidence>
<reference evidence="9 10" key="1">
    <citation type="submission" date="2016-08" db="EMBL/GenBank/DDBJ databases">
        <authorList>
            <consortium name="Lentinula edodes genome sequencing consortium"/>
            <person name="Sakamoto Y."/>
            <person name="Nakade K."/>
            <person name="Sato S."/>
            <person name="Yoshida Y."/>
            <person name="Miyazaki K."/>
            <person name="Natsume S."/>
            <person name="Konno N."/>
        </authorList>
    </citation>
    <scope>NUCLEOTIDE SEQUENCE [LARGE SCALE GENOMIC DNA]</scope>
    <source>
        <strain evidence="9 10">NBRC 111202</strain>
    </source>
</reference>
<dbReference type="InterPro" id="IPR005111">
    <property type="entry name" value="MoeA_C_domain_IV"/>
</dbReference>
<name>A0A1Q3EGX8_LENED</name>
<evidence type="ECO:0000313" key="10">
    <source>
        <dbReference type="Proteomes" id="UP000188533"/>
    </source>
</evidence>
<keyword evidence="7" id="KW-0501">Molybdenum cofactor biosynthesis</keyword>
<comment type="caution">
    <text evidence="9">The sequence shown here is derived from an EMBL/GenBank/DDBJ whole genome shotgun (WGS) entry which is preliminary data.</text>
</comment>
<keyword evidence="6" id="KW-0862">Zinc</keyword>
<dbReference type="InterPro" id="IPR001453">
    <property type="entry name" value="MoaB/Mog_dom"/>
</dbReference>